<sequence>MKFKKLHIKNFKAIELVKMESLGDLVLIAGQNGVGKSCIFDCIRLFKSNYGSYNQNEVNNFYNEFQVKIGNNFNLDKLFRDNKNPIEIEATIELSKTEIDYLKNNGEKLLEKLLWRLYTKNPNFDPAMDDLSNSAASNQRMYGQTVQTETKKYMVEFERLVQQNEFEGRVEIYSDNSLKVKPNILLELLFHTFSPDELGIIDYHGAHRSYQKEHLQNLNLNFSNSKENYQNHALYNYTNKYNNVKTEMASSYVKALIAKESGATDQALSDLNNSLSSLFSKFFPGKSFNGMVPNSNGTLEFPVKIKTGEKHDIADLSSGEKEILFGYLRLRNQAPRNSVILIDEPELHLNPKIAKKLPEFYYETIGKQLNNQIWLVTHSDAILKEVAGNNEYSIFHMSESLNDGNNQVHKISLENEAEAALIDLIGEFSAYDQRNKIVIFEGEDSEFDKTITNILFPEFENSTNSISAGSRSNVANLQKVLKTASDEGLISKKFVSIVDKDSNKVINDLETMNFSWNAYHIENYLLNETFIKKVLDDLHINNEEFDSEVKILEALKECAKETLPFHIQHELNQFVSSELNSSITTKIDASNVLNKEYFKVVERTISEIETKKINSLSQKELKKKEIFIANKFKQSLKDDSWKLIFNGRNILNCFTKKIKVIRYELFRNLIISKMKDENFQPNGMKEIIDKILAIE</sequence>
<gene>
    <name evidence="3" type="ORF">SAMN05660776_2793</name>
</gene>
<dbReference type="InterPro" id="IPR029492">
    <property type="entry name" value="DUF4435"/>
</dbReference>
<dbReference type="Gene3D" id="3.40.50.300">
    <property type="entry name" value="P-loop containing nucleotide triphosphate hydrolases"/>
    <property type="match status" value="1"/>
</dbReference>
<dbReference type="Proteomes" id="UP000190230">
    <property type="component" value="Unassembled WGS sequence"/>
</dbReference>
<dbReference type="PANTHER" id="PTHR43581:SF2">
    <property type="entry name" value="EXCINUCLEASE ATPASE SUBUNIT"/>
    <property type="match status" value="1"/>
</dbReference>
<name>A0A1T5DT47_9FLAO</name>
<dbReference type="Pfam" id="PF13175">
    <property type="entry name" value="AAA_15"/>
    <property type="match status" value="1"/>
</dbReference>
<dbReference type="AlphaFoldDB" id="A0A1T5DT47"/>
<evidence type="ECO:0000259" key="2">
    <source>
        <dbReference type="Pfam" id="PF14491"/>
    </source>
</evidence>
<dbReference type="InterPro" id="IPR041685">
    <property type="entry name" value="AAA_GajA/Old/RecF-like"/>
</dbReference>
<dbReference type="PANTHER" id="PTHR43581">
    <property type="entry name" value="ATP/GTP PHOSPHATASE"/>
    <property type="match status" value="1"/>
</dbReference>
<organism evidence="3 4">
    <name type="scientific">Salegentibacter holothuriorum</name>
    <dbReference type="NCBI Taxonomy" id="241145"/>
    <lineage>
        <taxon>Bacteria</taxon>
        <taxon>Pseudomonadati</taxon>
        <taxon>Bacteroidota</taxon>
        <taxon>Flavobacteriia</taxon>
        <taxon>Flavobacteriales</taxon>
        <taxon>Flavobacteriaceae</taxon>
        <taxon>Salegentibacter</taxon>
    </lineage>
</organism>
<dbReference type="InterPro" id="IPR051396">
    <property type="entry name" value="Bact_Antivir_Def_Nuclease"/>
</dbReference>
<feature type="domain" description="DUF4435" evidence="2">
    <location>
        <begin position="437"/>
        <end position="661"/>
    </location>
</feature>
<dbReference type="EMBL" id="FUYY01000006">
    <property type="protein sequence ID" value="SKB74841.1"/>
    <property type="molecule type" value="Genomic_DNA"/>
</dbReference>
<dbReference type="SUPFAM" id="SSF52540">
    <property type="entry name" value="P-loop containing nucleoside triphosphate hydrolases"/>
    <property type="match status" value="1"/>
</dbReference>
<evidence type="ECO:0000313" key="4">
    <source>
        <dbReference type="Proteomes" id="UP000190230"/>
    </source>
</evidence>
<protein>
    <submittedName>
        <fullName evidence="3">AAA domain-containing protein, putative AbiEii toxin, Type IV TA system</fullName>
    </submittedName>
</protein>
<evidence type="ECO:0000259" key="1">
    <source>
        <dbReference type="Pfam" id="PF13175"/>
    </source>
</evidence>
<keyword evidence="4" id="KW-1185">Reference proteome</keyword>
<accession>A0A1T5DT47</accession>
<proteinExistence type="predicted"/>
<evidence type="ECO:0000313" key="3">
    <source>
        <dbReference type="EMBL" id="SKB74841.1"/>
    </source>
</evidence>
<dbReference type="InterPro" id="IPR027417">
    <property type="entry name" value="P-loop_NTPase"/>
</dbReference>
<reference evidence="4" key="1">
    <citation type="submission" date="2017-02" db="EMBL/GenBank/DDBJ databases">
        <authorList>
            <person name="Varghese N."/>
            <person name="Submissions S."/>
        </authorList>
    </citation>
    <scope>NUCLEOTIDE SEQUENCE [LARGE SCALE GENOMIC DNA]</scope>
    <source>
        <strain evidence="4">DSM 23405</strain>
    </source>
</reference>
<dbReference type="Pfam" id="PF14491">
    <property type="entry name" value="DUF4435"/>
    <property type="match status" value="1"/>
</dbReference>
<dbReference type="OrthoDB" id="9815944at2"/>
<dbReference type="RefSeq" id="WP_079721637.1">
    <property type="nucleotide sequence ID" value="NZ_FUYY01000006.1"/>
</dbReference>
<feature type="domain" description="Endonuclease GajA/Old nuclease/RecF-like AAA" evidence="1">
    <location>
        <begin position="1"/>
        <end position="382"/>
    </location>
</feature>
<dbReference type="STRING" id="241145.SAMN05660776_2793"/>